<dbReference type="SUPFAM" id="SSF82171">
    <property type="entry name" value="DPP6 N-terminal domain-like"/>
    <property type="match status" value="1"/>
</dbReference>
<keyword evidence="4" id="KW-0720">Serine protease</keyword>
<dbReference type="InterPro" id="IPR001375">
    <property type="entry name" value="Peptidase_S9_cat"/>
</dbReference>
<dbReference type="STRING" id="661478.OP10G_0856"/>
<dbReference type="InterPro" id="IPR029058">
    <property type="entry name" value="AB_hydrolase_fold"/>
</dbReference>
<dbReference type="Pfam" id="PF00326">
    <property type="entry name" value="Peptidase_S9"/>
    <property type="match status" value="1"/>
</dbReference>
<dbReference type="Proteomes" id="UP000027982">
    <property type="component" value="Chromosome"/>
</dbReference>
<dbReference type="PANTHER" id="PTHR42776">
    <property type="entry name" value="SERINE PEPTIDASE S9 FAMILY MEMBER"/>
    <property type="match status" value="1"/>
</dbReference>
<dbReference type="Gene3D" id="2.120.10.30">
    <property type="entry name" value="TolB, C-terminal domain"/>
    <property type="match status" value="2"/>
</dbReference>
<dbReference type="AlphaFoldDB" id="A0A068NRJ2"/>
<dbReference type="RefSeq" id="WP_025227132.1">
    <property type="nucleotide sequence ID" value="NZ_CP007139.1"/>
</dbReference>
<gene>
    <name evidence="6" type="ORF">OP10G_0856</name>
</gene>
<dbReference type="InterPro" id="IPR011659">
    <property type="entry name" value="WD40"/>
</dbReference>
<evidence type="ECO:0000259" key="5">
    <source>
        <dbReference type="Pfam" id="PF00326"/>
    </source>
</evidence>
<accession>A0A068NRJ2</accession>
<reference evidence="6 7" key="1">
    <citation type="journal article" date="2014" name="PLoS ONE">
        <title>The first complete genome sequence of the class fimbriimonadia in the phylum armatimonadetes.</title>
        <authorList>
            <person name="Hu Z.Y."/>
            <person name="Wang Y.Z."/>
            <person name="Im W.T."/>
            <person name="Wang S.Y."/>
            <person name="Zhao G.P."/>
            <person name="Zheng H.J."/>
            <person name="Quan Z.X."/>
        </authorList>
    </citation>
    <scope>NUCLEOTIDE SEQUENCE [LARGE SCALE GENOMIC DNA]</scope>
    <source>
        <strain evidence="6">Gsoil 348</strain>
    </source>
</reference>
<evidence type="ECO:0000256" key="1">
    <source>
        <dbReference type="ARBA" id="ARBA00010040"/>
    </source>
</evidence>
<dbReference type="eggNOG" id="COG0823">
    <property type="taxonomic scope" value="Bacteria"/>
</dbReference>
<dbReference type="HOGENOM" id="CLU_008615_2_1_0"/>
<evidence type="ECO:0000256" key="2">
    <source>
        <dbReference type="ARBA" id="ARBA00022670"/>
    </source>
</evidence>
<dbReference type="PANTHER" id="PTHR42776:SF27">
    <property type="entry name" value="DIPEPTIDYL PEPTIDASE FAMILY MEMBER 6"/>
    <property type="match status" value="1"/>
</dbReference>
<dbReference type="FunFam" id="3.40.50.1820:FF:000028">
    <property type="entry name" value="S9 family peptidase"/>
    <property type="match status" value="1"/>
</dbReference>
<name>A0A068NRJ2_FIMGI</name>
<proteinExistence type="inferred from homology"/>
<dbReference type="InterPro" id="IPR011042">
    <property type="entry name" value="6-blade_b-propeller_TolB-like"/>
</dbReference>
<dbReference type="GO" id="GO:0006508">
    <property type="term" value="P:proteolysis"/>
    <property type="evidence" value="ECO:0007669"/>
    <property type="project" value="UniProtKB-KW"/>
</dbReference>
<evidence type="ECO:0000256" key="4">
    <source>
        <dbReference type="ARBA" id="ARBA00022825"/>
    </source>
</evidence>
<dbReference type="OrthoDB" id="108903at2"/>
<organism evidence="6 7">
    <name type="scientific">Fimbriimonas ginsengisoli Gsoil 348</name>
    <dbReference type="NCBI Taxonomy" id="661478"/>
    <lineage>
        <taxon>Bacteria</taxon>
        <taxon>Bacillati</taxon>
        <taxon>Armatimonadota</taxon>
        <taxon>Fimbriimonadia</taxon>
        <taxon>Fimbriimonadales</taxon>
        <taxon>Fimbriimonadaceae</taxon>
        <taxon>Fimbriimonas</taxon>
    </lineage>
</organism>
<keyword evidence="2" id="KW-0645">Protease</keyword>
<dbReference type="KEGG" id="fgi:OP10G_0856"/>
<protein>
    <submittedName>
        <fullName evidence="6">Putative S9 family peptidase</fullName>
    </submittedName>
</protein>
<comment type="similarity">
    <text evidence="1">Belongs to the peptidase S9C family.</text>
</comment>
<dbReference type="eggNOG" id="COG1506">
    <property type="taxonomic scope" value="Bacteria"/>
</dbReference>
<keyword evidence="3" id="KW-0378">Hydrolase</keyword>
<evidence type="ECO:0000313" key="7">
    <source>
        <dbReference type="Proteomes" id="UP000027982"/>
    </source>
</evidence>
<dbReference type="EMBL" id="CP007139">
    <property type="protein sequence ID" value="AIE84224.1"/>
    <property type="molecule type" value="Genomic_DNA"/>
</dbReference>
<dbReference type="SUPFAM" id="SSF53474">
    <property type="entry name" value="alpha/beta-Hydrolases"/>
    <property type="match status" value="1"/>
</dbReference>
<dbReference type="GO" id="GO:0004252">
    <property type="term" value="F:serine-type endopeptidase activity"/>
    <property type="evidence" value="ECO:0007669"/>
    <property type="project" value="TreeGrafter"/>
</dbReference>
<keyword evidence="7" id="KW-1185">Reference proteome</keyword>
<sequence>MPKRPIRAEDLLRIVFVGDAQISPDGDRVLFAKKTIDDKNKYITNLFTVDLEGRLTQWTQGEAGAGQGRWSPDGSQIAFVSGRDKPNSQIYLISASGGEARKLTSLPEGSLGEMRWSPDGRMIAFGFREQIPDRTEKAKKEREEKGLSSPPLVTDDVWYRLDGDGYFGMQRYRIYVVEAETGKLVGANGHDWLYDENLYAEFSFDWSPDSKELAVARSASARPMSEPPNTQIWRVDLTGQAWKLEGLPKGEKGSVRWSPDGWWIAYAGDVDENDPWGTRNTKIYVVRADGGEPKDLTGHLDYDMAAGTLSDTKDAGHGAVLEWKPDSTGLYVQVGHHGETQLGFVDVHGGVELLTEGHGHIGIGNVSSDGRRIGAIVGNATRLPEVAVIQAELGTGRLVPKVLTNLNGAFHDEIQLSEPEEVWLDSTDGVKVHAWVMKPIDYLEPRRYPAALQIHGGPHAQYGWAFFHEFQLLAAQGYVVVFSNPRGSKGYGEAFCKAIQGDWGNKDWEDVQTVTRWMQHQPYIHPGQMAVMGGSYGGYMTNWVIGHTDDFRCAISDRCVSNMVSMAGNSDFPFNKNGYFKGVAWGDLDAIKELWRQSPIAYFENVKTPTLIIHSEGDLRCNVEQSEQVFTALQQQGIESRFVRYPSNTSHGMSRSGPPDLRLHRLGEMVSWLDKFLK</sequence>
<feature type="domain" description="Peptidase S9 prolyl oligopeptidase catalytic" evidence="5">
    <location>
        <begin position="464"/>
        <end position="677"/>
    </location>
</feature>
<evidence type="ECO:0000313" key="6">
    <source>
        <dbReference type="EMBL" id="AIE84224.1"/>
    </source>
</evidence>
<dbReference type="Gene3D" id="3.40.50.1820">
    <property type="entry name" value="alpha/beta hydrolase"/>
    <property type="match status" value="1"/>
</dbReference>
<dbReference type="Pfam" id="PF07676">
    <property type="entry name" value="PD40"/>
    <property type="match status" value="3"/>
</dbReference>
<evidence type="ECO:0000256" key="3">
    <source>
        <dbReference type="ARBA" id="ARBA00022801"/>
    </source>
</evidence>